<evidence type="ECO:0000256" key="2">
    <source>
        <dbReference type="SAM" id="Phobius"/>
    </source>
</evidence>
<reference evidence="3" key="1">
    <citation type="submission" date="2021-01" db="EMBL/GenBank/DDBJ databases">
        <authorList>
            <person name="Corre E."/>
            <person name="Pelletier E."/>
            <person name="Niang G."/>
            <person name="Scheremetjew M."/>
            <person name="Finn R."/>
            <person name="Kale V."/>
            <person name="Holt S."/>
            <person name="Cochrane G."/>
            <person name="Meng A."/>
            <person name="Brown T."/>
            <person name="Cohen L."/>
        </authorList>
    </citation>
    <scope>NUCLEOTIDE SEQUENCE</scope>
    <source>
        <strain evidence="3">CCMP281</strain>
    </source>
</reference>
<keyword evidence="2" id="KW-0472">Membrane</keyword>
<organism evidence="3">
    <name type="scientific">Haptolina ericina</name>
    <dbReference type="NCBI Taxonomy" id="156174"/>
    <lineage>
        <taxon>Eukaryota</taxon>
        <taxon>Haptista</taxon>
        <taxon>Haptophyta</taxon>
        <taxon>Prymnesiophyceae</taxon>
        <taxon>Prymnesiales</taxon>
        <taxon>Prymnesiaceae</taxon>
        <taxon>Haptolina</taxon>
    </lineage>
</organism>
<accession>A0A7S3BHY2</accession>
<keyword evidence="2" id="KW-1133">Transmembrane helix</keyword>
<feature type="region of interest" description="Disordered" evidence="1">
    <location>
        <begin position="74"/>
        <end position="108"/>
    </location>
</feature>
<evidence type="ECO:0000313" key="3">
    <source>
        <dbReference type="EMBL" id="CAE0133934.1"/>
    </source>
</evidence>
<gene>
    <name evidence="3" type="ORF">HERI1096_LOCUS29933</name>
</gene>
<proteinExistence type="predicted"/>
<name>A0A7S3BHY2_9EUKA</name>
<feature type="transmembrane region" description="Helical" evidence="2">
    <location>
        <begin position="148"/>
        <end position="169"/>
    </location>
</feature>
<sequence length="198" mass="21814">MRVFNLSVATKFAHAPGEPIIQLPDSTHKLAPAPGLQHLRSFANQVHRQELATPPSPPLGAERAVDRRGVALTMTHAVKSPPPPRRPPPIHKPEDDGDGEEEDEDELLSPSANVIGAELHSNSFVDLVKRVARRAGVDTSNDTSSTTVIEVAVGFVLVLLIGLGVWLLVRARAKRRKKRAQMEEVQQVFQTETWRKLE</sequence>
<dbReference type="AlphaFoldDB" id="A0A7S3BHY2"/>
<dbReference type="EMBL" id="HBHX01054293">
    <property type="protein sequence ID" value="CAE0133934.1"/>
    <property type="molecule type" value="Transcribed_RNA"/>
</dbReference>
<keyword evidence="2" id="KW-0812">Transmembrane</keyword>
<evidence type="ECO:0000256" key="1">
    <source>
        <dbReference type="SAM" id="MobiDB-lite"/>
    </source>
</evidence>
<protein>
    <submittedName>
        <fullName evidence="3">Uncharacterized protein</fullName>
    </submittedName>
</protein>
<feature type="compositionally biased region" description="Acidic residues" evidence="1">
    <location>
        <begin position="95"/>
        <end position="107"/>
    </location>
</feature>